<dbReference type="InterPro" id="IPR029962">
    <property type="entry name" value="TBL"/>
</dbReference>
<dbReference type="RefSeq" id="XP_030931656.1">
    <property type="nucleotide sequence ID" value="XM_031075796.1"/>
</dbReference>
<comment type="subcellular location">
    <subcellularLocation>
        <location evidence="1">Membrane</location>
        <topology evidence="1">Single-pass membrane protein</topology>
    </subcellularLocation>
</comment>
<evidence type="ECO:0000256" key="6">
    <source>
        <dbReference type="ARBA" id="ARBA00023136"/>
    </source>
</evidence>
<dbReference type="Proteomes" id="UP000594261">
    <property type="component" value="Chromosome 8"/>
</dbReference>
<proteinExistence type="inferred from homology"/>
<reference evidence="10 11" key="1">
    <citation type="journal article" date="2016" name="G3 (Bethesda)">
        <title>First Draft Assembly and Annotation of the Genome of a California Endemic Oak Quercus lobata Nee (Fagaceae).</title>
        <authorList>
            <person name="Sork V.L."/>
            <person name="Fitz-Gibbon S.T."/>
            <person name="Puiu D."/>
            <person name="Crepeau M."/>
            <person name="Gugger P.F."/>
            <person name="Sherman R."/>
            <person name="Stevens K."/>
            <person name="Langley C.H."/>
            <person name="Pellegrini M."/>
            <person name="Salzberg S.L."/>
        </authorList>
    </citation>
    <scope>NUCLEOTIDE SEQUENCE [LARGE SCALE GENOMIC DNA]</scope>
    <source>
        <strain evidence="10 11">cv. SW786</strain>
    </source>
</reference>
<keyword evidence="6" id="KW-0472">Membrane</keyword>
<keyword evidence="3" id="KW-0812">Transmembrane</keyword>
<dbReference type="InParanoid" id="A0A7N2MCE1"/>
<dbReference type="Gramene" id="QL08p043167:mrna">
    <property type="protein sequence ID" value="QL08p043167:mrna"/>
    <property type="gene ID" value="QL08p043167"/>
</dbReference>
<evidence type="ECO:0000259" key="9">
    <source>
        <dbReference type="Pfam" id="PF14416"/>
    </source>
</evidence>
<dbReference type="GeneID" id="115957529"/>
<name>A0A7N2MCE1_QUELO</name>
<feature type="domain" description="Trichome birefringence-like C-terminal" evidence="8">
    <location>
        <begin position="87"/>
        <end position="352"/>
    </location>
</feature>
<accession>A0A7N2MCE1</accession>
<sequence length="355" mass="40950">MGVFSITVASLVLLLLHQVHAKNIYSLSKHGKKGCDLFQGKWIYDHSYPHYKSGDCPFIGKEFDCQKNGRPDNQYLKYRWKPFACDLPSFNGASFLRRYRRKRIMFVGDSLSLNQWQSLTCMLHKAVPGTNFTLTRKGGVSTFRFPAYDLSLMYSRNAFLVDIVKTKLGRVLYPNSISSGNTWKGFDVLIFDTWHWWLHTGRKKPWDFVRYGGKTFKDLNRMVAYEKALITWSRWVEANIDPRKTKVFFQGVSPDHMSPSEWGDRNAKTCRGQALPVLRENYPGGPHPAEVVLERVLRKMSKPVHLLKITTLSQLRKDGHPADYGYAGRRGMDCTHWCLPGIPDTWNELLYAALS</sequence>
<evidence type="ECO:0000313" key="11">
    <source>
        <dbReference type="Proteomes" id="UP000594261"/>
    </source>
</evidence>
<dbReference type="Pfam" id="PF13839">
    <property type="entry name" value="PC-Esterase"/>
    <property type="match status" value="1"/>
</dbReference>
<dbReference type="KEGG" id="qlo:115957529"/>
<evidence type="ECO:0000256" key="7">
    <source>
        <dbReference type="SAM" id="SignalP"/>
    </source>
</evidence>
<evidence type="ECO:0000256" key="5">
    <source>
        <dbReference type="ARBA" id="ARBA00022989"/>
    </source>
</evidence>
<evidence type="ECO:0000256" key="4">
    <source>
        <dbReference type="ARBA" id="ARBA00022968"/>
    </source>
</evidence>
<dbReference type="OrthoDB" id="630188at2759"/>
<keyword evidence="5" id="KW-1133">Transmembrane helix</keyword>
<dbReference type="PANTHER" id="PTHR32285">
    <property type="entry name" value="PROTEIN TRICHOME BIREFRINGENCE-LIKE 9-RELATED"/>
    <property type="match status" value="1"/>
</dbReference>
<dbReference type="OMA" id="IGNGRIW"/>
<evidence type="ECO:0000313" key="10">
    <source>
        <dbReference type="EnsemblPlants" id="QL08p043167:mrna"/>
    </source>
</evidence>
<evidence type="ECO:0008006" key="12">
    <source>
        <dbReference type="Google" id="ProtNLM"/>
    </source>
</evidence>
<dbReference type="Pfam" id="PF14416">
    <property type="entry name" value="PMR5N"/>
    <property type="match status" value="1"/>
</dbReference>
<comment type="similarity">
    <text evidence="2">Belongs to the PC-esterase family. TBL subfamily.</text>
</comment>
<organism evidence="10 11">
    <name type="scientific">Quercus lobata</name>
    <name type="common">Valley oak</name>
    <dbReference type="NCBI Taxonomy" id="97700"/>
    <lineage>
        <taxon>Eukaryota</taxon>
        <taxon>Viridiplantae</taxon>
        <taxon>Streptophyta</taxon>
        <taxon>Embryophyta</taxon>
        <taxon>Tracheophyta</taxon>
        <taxon>Spermatophyta</taxon>
        <taxon>Magnoliopsida</taxon>
        <taxon>eudicotyledons</taxon>
        <taxon>Gunneridae</taxon>
        <taxon>Pentapetalae</taxon>
        <taxon>rosids</taxon>
        <taxon>fabids</taxon>
        <taxon>Fagales</taxon>
        <taxon>Fagaceae</taxon>
        <taxon>Quercus</taxon>
    </lineage>
</organism>
<keyword evidence="7" id="KW-0732">Signal</keyword>
<keyword evidence="11" id="KW-1185">Reference proteome</keyword>
<evidence type="ECO:0000259" key="8">
    <source>
        <dbReference type="Pfam" id="PF13839"/>
    </source>
</evidence>
<protein>
    <recommendedName>
        <fullName evidence="12">Trichome birefringence-like N-terminal domain-containing protein</fullName>
    </recommendedName>
</protein>
<dbReference type="FunCoup" id="A0A7N2MCE1">
    <property type="interactions" value="57"/>
</dbReference>
<dbReference type="EMBL" id="LRBV02000008">
    <property type="status" value="NOT_ANNOTATED_CDS"/>
    <property type="molecule type" value="Genomic_DNA"/>
</dbReference>
<dbReference type="GO" id="GO:0016020">
    <property type="term" value="C:membrane"/>
    <property type="evidence" value="ECO:0007669"/>
    <property type="project" value="UniProtKB-SubCell"/>
</dbReference>
<keyword evidence="4" id="KW-0735">Signal-anchor</keyword>
<gene>
    <name evidence="10" type="primary">LOC115957529</name>
</gene>
<evidence type="ECO:0000256" key="2">
    <source>
        <dbReference type="ARBA" id="ARBA00007727"/>
    </source>
</evidence>
<dbReference type="InterPro" id="IPR025846">
    <property type="entry name" value="TBL_N"/>
</dbReference>
<dbReference type="EnsemblPlants" id="QL08p043167:mrna">
    <property type="protein sequence ID" value="QL08p043167:mrna"/>
    <property type="gene ID" value="QL08p043167"/>
</dbReference>
<reference evidence="10" key="2">
    <citation type="submission" date="2021-01" db="UniProtKB">
        <authorList>
            <consortium name="EnsemblPlants"/>
        </authorList>
    </citation>
    <scope>IDENTIFICATION</scope>
</reference>
<dbReference type="GO" id="GO:0016413">
    <property type="term" value="F:O-acetyltransferase activity"/>
    <property type="evidence" value="ECO:0007669"/>
    <property type="project" value="InterPro"/>
</dbReference>
<evidence type="ECO:0000256" key="3">
    <source>
        <dbReference type="ARBA" id="ARBA00022692"/>
    </source>
</evidence>
<evidence type="ECO:0000256" key="1">
    <source>
        <dbReference type="ARBA" id="ARBA00004167"/>
    </source>
</evidence>
<feature type="signal peptide" evidence="7">
    <location>
        <begin position="1"/>
        <end position="21"/>
    </location>
</feature>
<dbReference type="GO" id="GO:0005794">
    <property type="term" value="C:Golgi apparatus"/>
    <property type="evidence" value="ECO:0007669"/>
    <property type="project" value="TreeGrafter"/>
</dbReference>
<dbReference type="PANTHER" id="PTHR32285:SF149">
    <property type="entry name" value="TRICHOME BIREFRINGENCE-LIKE N-TERMINAL DOMAIN-CONTAINING PROTEIN"/>
    <property type="match status" value="1"/>
</dbReference>
<dbReference type="AlphaFoldDB" id="A0A7N2MCE1"/>
<feature type="domain" description="Trichome birefringence-like N-terminal" evidence="9">
    <location>
        <begin position="34"/>
        <end position="86"/>
    </location>
</feature>
<dbReference type="InterPro" id="IPR026057">
    <property type="entry name" value="TBL_C"/>
</dbReference>
<feature type="chain" id="PRO_5029649652" description="Trichome birefringence-like N-terminal domain-containing protein" evidence="7">
    <location>
        <begin position="22"/>
        <end position="355"/>
    </location>
</feature>